<comment type="caution">
    <text evidence="7">The sequence shown here is derived from an EMBL/GenBank/DDBJ whole genome shotgun (WGS) entry which is preliminary data.</text>
</comment>
<evidence type="ECO:0000256" key="1">
    <source>
        <dbReference type="ARBA" id="ARBA00000142"/>
    </source>
</evidence>
<gene>
    <name evidence="7" type="ORF">OBE_17175</name>
</gene>
<evidence type="ECO:0000256" key="6">
    <source>
        <dbReference type="ARBA" id="ARBA00022694"/>
    </source>
</evidence>
<proteinExistence type="inferred from homology"/>
<keyword evidence="5" id="KW-0949">S-adenosyl-L-methionine</keyword>
<dbReference type="EC" id="2.1.1.33" evidence="2"/>
<dbReference type="Gene3D" id="3.40.50.150">
    <property type="entry name" value="Vaccinia Virus protein VP39"/>
    <property type="match status" value="1"/>
</dbReference>
<dbReference type="PANTHER" id="PTHR23417:SF14">
    <property type="entry name" value="PENTACOTRIPEPTIDE-REPEAT REGION OF PRORP DOMAIN-CONTAINING PROTEIN"/>
    <property type="match status" value="1"/>
</dbReference>
<evidence type="ECO:0000256" key="5">
    <source>
        <dbReference type="ARBA" id="ARBA00022691"/>
    </source>
</evidence>
<keyword evidence="4 7" id="KW-0808">Transferase</keyword>
<dbReference type="AlphaFoldDB" id="K1RU51"/>
<sequence length="209" mass="24739">MRLRNIKNKEEIIKNSPYIVENSEEYKGKWSKLFNNNNPIYIEIGMGMGKFIRENAIKHPDINFIGIEKEDKVLARSLPLIKENIDNLKILRLNALEIDKVFANEIDNIYLNFSDPWPKLRHNKRRLTSKIFLEKYEHIFKTNITKTIELRTDNEELFIYSLETLSTAGYHLSNITFDLNATTPERITTEYEDKFSERGNKIYYLKASK</sequence>
<dbReference type="NCBIfam" id="NF001080">
    <property type="entry name" value="PRK00121.2-2"/>
    <property type="match status" value="1"/>
</dbReference>
<reference evidence="7" key="1">
    <citation type="journal article" date="2013" name="Environ. Microbiol.">
        <title>Microbiota from the distal guts of lean and obese adolescents exhibit partial functional redundancy besides clear differences in community structure.</title>
        <authorList>
            <person name="Ferrer M."/>
            <person name="Ruiz A."/>
            <person name="Lanza F."/>
            <person name="Haange S.B."/>
            <person name="Oberbach A."/>
            <person name="Till H."/>
            <person name="Bargiela R."/>
            <person name="Campoy C."/>
            <person name="Segura M.T."/>
            <person name="Richter M."/>
            <person name="von Bergen M."/>
            <person name="Seifert J."/>
            <person name="Suarez A."/>
        </authorList>
    </citation>
    <scope>NUCLEOTIDE SEQUENCE</scope>
</reference>
<name>K1RU51_9ZZZZ</name>
<keyword evidence="3 7" id="KW-0489">Methyltransferase</keyword>
<dbReference type="GO" id="GO:0008176">
    <property type="term" value="F:tRNA (guanine(46)-N7)-methyltransferase activity"/>
    <property type="evidence" value="ECO:0007669"/>
    <property type="project" value="UniProtKB-EC"/>
</dbReference>
<dbReference type="InterPro" id="IPR029063">
    <property type="entry name" value="SAM-dependent_MTases_sf"/>
</dbReference>
<evidence type="ECO:0000256" key="3">
    <source>
        <dbReference type="ARBA" id="ARBA00022603"/>
    </source>
</evidence>
<dbReference type="PANTHER" id="PTHR23417">
    <property type="entry name" value="3-DEOXY-D-MANNO-OCTULOSONIC-ACID TRANSFERASE/TRNA GUANINE-N 7 - -METHYLTRANSFERASE"/>
    <property type="match status" value="1"/>
</dbReference>
<dbReference type="HAMAP" id="MF_01057">
    <property type="entry name" value="tRNA_methyltr_TrmB"/>
    <property type="match status" value="1"/>
</dbReference>
<comment type="catalytic activity">
    <reaction evidence="1">
        <text>guanosine(46) in tRNA + S-adenosyl-L-methionine = N(7)-methylguanosine(46) in tRNA + S-adenosyl-L-homocysteine</text>
        <dbReference type="Rhea" id="RHEA:42708"/>
        <dbReference type="Rhea" id="RHEA-COMP:10188"/>
        <dbReference type="Rhea" id="RHEA-COMP:10189"/>
        <dbReference type="ChEBI" id="CHEBI:57856"/>
        <dbReference type="ChEBI" id="CHEBI:59789"/>
        <dbReference type="ChEBI" id="CHEBI:74269"/>
        <dbReference type="ChEBI" id="CHEBI:74480"/>
        <dbReference type="EC" id="2.1.1.33"/>
    </reaction>
</comment>
<evidence type="ECO:0000313" key="7">
    <source>
        <dbReference type="EMBL" id="EKC45020.1"/>
    </source>
</evidence>
<dbReference type="InterPro" id="IPR003358">
    <property type="entry name" value="tRNA_(Gua-N-7)_MeTrfase_Trmb"/>
</dbReference>
<dbReference type="Pfam" id="PF02390">
    <property type="entry name" value="Methyltransf_4"/>
    <property type="match status" value="1"/>
</dbReference>
<dbReference type="PROSITE" id="PS51625">
    <property type="entry name" value="SAM_MT_TRMB"/>
    <property type="match status" value="1"/>
</dbReference>
<accession>K1RU51</accession>
<dbReference type="InterPro" id="IPR055361">
    <property type="entry name" value="tRNA_methyltr_TrmB_bact"/>
</dbReference>
<organism evidence="7">
    <name type="scientific">human gut metagenome</name>
    <dbReference type="NCBI Taxonomy" id="408170"/>
    <lineage>
        <taxon>unclassified sequences</taxon>
        <taxon>metagenomes</taxon>
        <taxon>organismal metagenomes</taxon>
    </lineage>
</organism>
<dbReference type="GO" id="GO:0043527">
    <property type="term" value="C:tRNA methyltransferase complex"/>
    <property type="evidence" value="ECO:0007669"/>
    <property type="project" value="TreeGrafter"/>
</dbReference>
<dbReference type="NCBIfam" id="TIGR00091">
    <property type="entry name" value="tRNA (guanosine(46)-N7)-methyltransferase TrmB"/>
    <property type="match status" value="1"/>
</dbReference>
<dbReference type="EMBL" id="AJWZ01011491">
    <property type="protein sequence ID" value="EKC45020.1"/>
    <property type="molecule type" value="Genomic_DNA"/>
</dbReference>
<keyword evidence="6" id="KW-0819">tRNA processing</keyword>
<protein>
    <recommendedName>
        <fullName evidence="2">tRNA (guanine(46)-N(7))-methyltransferase</fullName>
        <ecNumber evidence="2">2.1.1.33</ecNumber>
    </recommendedName>
</protein>
<dbReference type="SUPFAM" id="SSF53335">
    <property type="entry name" value="S-adenosyl-L-methionine-dependent methyltransferases"/>
    <property type="match status" value="1"/>
</dbReference>
<evidence type="ECO:0000256" key="4">
    <source>
        <dbReference type="ARBA" id="ARBA00022679"/>
    </source>
</evidence>
<evidence type="ECO:0000256" key="2">
    <source>
        <dbReference type="ARBA" id="ARBA00011977"/>
    </source>
</evidence>